<evidence type="ECO:0000256" key="11">
    <source>
        <dbReference type="ARBA" id="ARBA00022967"/>
    </source>
</evidence>
<feature type="transmembrane region" description="Helical" evidence="14">
    <location>
        <begin position="867"/>
        <end position="890"/>
    </location>
</feature>
<comment type="subcellular location">
    <subcellularLocation>
        <location evidence="1">Cell membrane</location>
        <topology evidence="1">Multi-pass membrane protein</topology>
    </subcellularLocation>
</comment>
<dbReference type="SFLD" id="SFLDS00003">
    <property type="entry name" value="Haloacid_Dehalogenase"/>
    <property type="match status" value="1"/>
</dbReference>
<dbReference type="SMART" id="SM00831">
    <property type="entry name" value="Cation_ATPase_N"/>
    <property type="match status" value="1"/>
</dbReference>
<dbReference type="InterPro" id="IPR006068">
    <property type="entry name" value="ATPase_P-typ_cation-transptr_C"/>
</dbReference>
<dbReference type="FunFam" id="3.40.50.1000:FF:000001">
    <property type="entry name" value="Phospholipid-transporting ATPase IC"/>
    <property type="match status" value="1"/>
</dbReference>
<evidence type="ECO:0000256" key="10">
    <source>
        <dbReference type="ARBA" id="ARBA00022840"/>
    </source>
</evidence>
<dbReference type="Proteomes" id="UP000295382">
    <property type="component" value="Unassembled WGS sequence"/>
</dbReference>
<dbReference type="GO" id="GO:0005391">
    <property type="term" value="F:P-type sodium:potassium-exchanging transporter activity"/>
    <property type="evidence" value="ECO:0007669"/>
    <property type="project" value="TreeGrafter"/>
</dbReference>
<dbReference type="InterPro" id="IPR044492">
    <property type="entry name" value="P_typ_ATPase_HD_dom"/>
</dbReference>
<feature type="transmembrane region" description="Helical" evidence="14">
    <location>
        <begin position="806"/>
        <end position="823"/>
    </location>
</feature>
<comment type="caution">
    <text evidence="16">The sequence shown here is derived from an EMBL/GenBank/DDBJ whole genome shotgun (WGS) entry which is preliminary data.</text>
</comment>
<evidence type="ECO:0000256" key="7">
    <source>
        <dbReference type="ARBA" id="ARBA00022723"/>
    </source>
</evidence>
<keyword evidence="7" id="KW-0479">Metal-binding</keyword>
<dbReference type="Pfam" id="PF00122">
    <property type="entry name" value="E1-E2_ATPase"/>
    <property type="match status" value="1"/>
</dbReference>
<dbReference type="NCBIfam" id="TIGR01517">
    <property type="entry name" value="ATPase-IIB_Ca"/>
    <property type="match status" value="1"/>
</dbReference>
<dbReference type="InterPro" id="IPR004014">
    <property type="entry name" value="ATPase_P-typ_cation-transptr_N"/>
</dbReference>
<dbReference type="SUPFAM" id="SSF81665">
    <property type="entry name" value="Calcium ATPase, transmembrane domain M"/>
    <property type="match status" value="1"/>
</dbReference>
<dbReference type="EC" id="7.2.2.10" evidence="3"/>
<dbReference type="OrthoDB" id="9814270at2"/>
<dbReference type="SFLD" id="SFLDF00027">
    <property type="entry name" value="p-type_atpase"/>
    <property type="match status" value="1"/>
</dbReference>
<name>A0A4R3HWC1_PAULE</name>
<dbReference type="Gene3D" id="3.40.50.1000">
    <property type="entry name" value="HAD superfamily/HAD-like"/>
    <property type="match status" value="1"/>
</dbReference>
<evidence type="ECO:0000256" key="13">
    <source>
        <dbReference type="ARBA" id="ARBA00023136"/>
    </source>
</evidence>
<dbReference type="FunFam" id="3.40.50.1000:FF:000028">
    <property type="entry name" value="Calcium-transporting P-type ATPase, putative"/>
    <property type="match status" value="1"/>
</dbReference>
<feature type="transmembrane region" description="Helical" evidence="14">
    <location>
        <begin position="734"/>
        <end position="754"/>
    </location>
</feature>
<dbReference type="GO" id="GO:1990573">
    <property type="term" value="P:potassium ion import across plasma membrane"/>
    <property type="evidence" value="ECO:0007669"/>
    <property type="project" value="TreeGrafter"/>
</dbReference>
<evidence type="ECO:0000256" key="14">
    <source>
        <dbReference type="SAM" id="Phobius"/>
    </source>
</evidence>
<keyword evidence="6 14" id="KW-0812">Transmembrane</keyword>
<evidence type="ECO:0000256" key="1">
    <source>
        <dbReference type="ARBA" id="ARBA00004651"/>
    </source>
</evidence>
<accession>A0A4R3HWC1</accession>
<feature type="transmembrane region" description="Helical" evidence="14">
    <location>
        <begin position="775"/>
        <end position="794"/>
    </location>
</feature>
<keyword evidence="13 14" id="KW-0472">Membrane</keyword>
<dbReference type="SFLD" id="SFLDG00002">
    <property type="entry name" value="C1.7:_P-type_atpase_like"/>
    <property type="match status" value="1"/>
</dbReference>
<feature type="transmembrane region" description="Helical" evidence="14">
    <location>
        <begin position="261"/>
        <end position="278"/>
    </location>
</feature>
<evidence type="ECO:0000256" key="4">
    <source>
        <dbReference type="ARBA" id="ARBA00022475"/>
    </source>
</evidence>
<keyword evidence="5" id="KW-0813">Transport</keyword>
<dbReference type="InterPro" id="IPR036412">
    <property type="entry name" value="HAD-like_sf"/>
</dbReference>
<keyword evidence="8" id="KW-0547">Nucleotide-binding</keyword>
<feature type="transmembrane region" description="Helical" evidence="14">
    <location>
        <begin position="96"/>
        <end position="115"/>
    </location>
</feature>
<reference evidence="16 17" key="1">
    <citation type="submission" date="2019-03" db="EMBL/GenBank/DDBJ databases">
        <title>Genomic Encyclopedia of Type Strains, Phase IV (KMG-IV): sequencing the most valuable type-strain genomes for metagenomic binning, comparative biology and taxonomic classification.</title>
        <authorList>
            <person name="Goeker M."/>
        </authorList>
    </citation>
    <scope>NUCLEOTIDE SEQUENCE [LARGE SCALE GENOMIC DNA]</scope>
    <source>
        <strain evidence="16 17">DSM 7445</strain>
    </source>
</reference>
<dbReference type="RefSeq" id="WP_132258781.1">
    <property type="nucleotide sequence ID" value="NZ_SLZQ01000005.1"/>
</dbReference>
<evidence type="ECO:0000256" key="9">
    <source>
        <dbReference type="ARBA" id="ARBA00022837"/>
    </source>
</evidence>
<sequence>MPDISTLSKSAHLEQDVRWHTLRASEALRRLQADAENGLSHAIADDRITRHGLNQLAQQPPPSRWKIFFSQFKSVLIIILFGAALLATAIGNVKDAIVILAVVVFNAVVGFYQEFRAEASLAALKKMLPARTRVRRDSAVQEIAATRLVPGDIVLLEAGDRVPADGRLIEAFHLAADESALTGESQPVEKNVAALPHRDSSLGDRHNMLYMNTMVTRGRAELLVTATGMSTEMGRISEQLAQAPEHASPLQLQLDQLGKRLGALALVLVGMLVFLQLLRGARLDHVIMDAIALSVAAIPEGLPVVVTVALAIGMHKMARQRAIVKRLSGVETLGCTTVICSDKTGTLTMNKMTARAIFHAGQRFSVTGEGYDEHGEILVADSSQTAYRQEDLALLLTTAAACNDTRIEDGRVIGDPTEGALLVMASKGGIDPGRLRDRLPRMAEIPFDSAHKFMATFHTRDTSTSGFFKGAPDVLLGRCSRMLKNGEAIPLDETLIEEIKAAYREMAADGLRVILLAMREFPREAITPETDLKSCAGDLTFLGLVGLQDPPRPEAREAIACCRMAGIEVKMITGDHKDTAQAIAHALGLEGKAIAGAELDALDAAQLADRIDRIAVFARVSPQHKVRIVQALKARGHVVAMTGDGVNDAPALKNADIGVAMGMGGTAVTREAASMVLTDDNFTTIVSAVHNGRALYDNIVKFVRFQLATTIGAILTLFFAPLAGLPEPFNPLQVLWVAMIMDGPPAIALALDAARPGLMQEPPRSRNASVLSMPRLARILLFGITMMVGTLTVLRIGVESGDQTKALTLAFTTFVLFQFFNVFNARVENGSAFNRNFFRNRMLWLSLIAVVLLQVVVVHWAPAQALFGTAALSLSHWALAAGVASSVLLLDEARKLLGRVTDRQQASRRIPHVP</sequence>
<dbReference type="PANTHER" id="PTHR43294:SF20">
    <property type="entry name" value="P-TYPE ATPASE"/>
    <property type="match status" value="1"/>
</dbReference>
<dbReference type="Pfam" id="PF00690">
    <property type="entry name" value="Cation_ATPase_N"/>
    <property type="match status" value="1"/>
</dbReference>
<dbReference type="Pfam" id="PF00689">
    <property type="entry name" value="Cation_ATPase_C"/>
    <property type="match status" value="1"/>
</dbReference>
<dbReference type="AlphaFoldDB" id="A0A4R3HWC1"/>
<dbReference type="GO" id="GO:0005524">
    <property type="term" value="F:ATP binding"/>
    <property type="evidence" value="ECO:0007669"/>
    <property type="project" value="UniProtKB-KW"/>
</dbReference>
<evidence type="ECO:0000256" key="8">
    <source>
        <dbReference type="ARBA" id="ARBA00022741"/>
    </source>
</evidence>
<keyword evidence="5" id="KW-0109">Calcium transport</keyword>
<protein>
    <recommendedName>
        <fullName evidence="3">P-type Ca(2+) transporter</fullName>
        <ecNumber evidence="3">7.2.2.10</ecNumber>
    </recommendedName>
</protein>
<dbReference type="GO" id="GO:0046872">
    <property type="term" value="F:metal ion binding"/>
    <property type="evidence" value="ECO:0007669"/>
    <property type="project" value="UniProtKB-KW"/>
</dbReference>
<keyword evidence="9" id="KW-0106">Calcium</keyword>
<evidence type="ECO:0000256" key="3">
    <source>
        <dbReference type="ARBA" id="ARBA00012790"/>
    </source>
</evidence>
<keyword evidence="12 14" id="KW-1133">Transmembrane helix</keyword>
<dbReference type="InterPro" id="IPR023298">
    <property type="entry name" value="ATPase_P-typ_TM_dom_sf"/>
</dbReference>
<dbReference type="InterPro" id="IPR023214">
    <property type="entry name" value="HAD_sf"/>
</dbReference>
<dbReference type="Gene3D" id="3.40.1110.10">
    <property type="entry name" value="Calcium-transporting ATPase, cytoplasmic domain N"/>
    <property type="match status" value="1"/>
</dbReference>
<dbReference type="InterPro" id="IPR050510">
    <property type="entry name" value="Cation_transp_ATPase_P-type"/>
</dbReference>
<evidence type="ECO:0000256" key="6">
    <source>
        <dbReference type="ARBA" id="ARBA00022692"/>
    </source>
</evidence>
<dbReference type="InterPro" id="IPR059000">
    <property type="entry name" value="ATPase_P-type_domA"/>
</dbReference>
<proteinExistence type="inferred from homology"/>
<dbReference type="GO" id="GO:0006883">
    <property type="term" value="P:intracellular sodium ion homeostasis"/>
    <property type="evidence" value="ECO:0007669"/>
    <property type="project" value="TreeGrafter"/>
</dbReference>
<dbReference type="GO" id="GO:0030007">
    <property type="term" value="P:intracellular potassium ion homeostasis"/>
    <property type="evidence" value="ECO:0007669"/>
    <property type="project" value="TreeGrafter"/>
</dbReference>
<dbReference type="GO" id="GO:0036376">
    <property type="term" value="P:sodium ion export across plasma membrane"/>
    <property type="evidence" value="ECO:0007669"/>
    <property type="project" value="TreeGrafter"/>
</dbReference>
<keyword evidence="4" id="KW-1003">Cell membrane</keyword>
<evidence type="ECO:0000259" key="15">
    <source>
        <dbReference type="SMART" id="SM00831"/>
    </source>
</evidence>
<feature type="transmembrane region" description="Helical" evidence="14">
    <location>
        <begin position="702"/>
        <end position="722"/>
    </location>
</feature>
<dbReference type="PRINTS" id="PR00120">
    <property type="entry name" value="HATPASE"/>
</dbReference>
<dbReference type="InterPro" id="IPR001757">
    <property type="entry name" value="P_typ_ATPase"/>
</dbReference>
<evidence type="ECO:0000256" key="2">
    <source>
        <dbReference type="ARBA" id="ARBA00005675"/>
    </source>
</evidence>
<evidence type="ECO:0000313" key="17">
    <source>
        <dbReference type="Proteomes" id="UP000295382"/>
    </source>
</evidence>
<dbReference type="Gene3D" id="1.20.1110.10">
    <property type="entry name" value="Calcium-transporting ATPase, transmembrane domain"/>
    <property type="match status" value="1"/>
</dbReference>
<organism evidence="16 17">
    <name type="scientific">Paucimonas lemoignei</name>
    <name type="common">Pseudomonas lemoignei</name>
    <dbReference type="NCBI Taxonomy" id="29443"/>
    <lineage>
        <taxon>Bacteria</taxon>
        <taxon>Pseudomonadati</taxon>
        <taxon>Pseudomonadota</taxon>
        <taxon>Betaproteobacteria</taxon>
        <taxon>Burkholderiales</taxon>
        <taxon>Burkholderiaceae</taxon>
        <taxon>Paucimonas</taxon>
    </lineage>
</organism>
<evidence type="ECO:0000256" key="5">
    <source>
        <dbReference type="ARBA" id="ARBA00022568"/>
    </source>
</evidence>
<gene>
    <name evidence="16" type="ORF">EDC30_105297</name>
</gene>
<dbReference type="PROSITE" id="PS00154">
    <property type="entry name" value="ATPASE_E1_E2"/>
    <property type="match status" value="1"/>
</dbReference>
<feature type="transmembrane region" description="Helical" evidence="14">
    <location>
        <begin position="843"/>
        <end position="861"/>
    </location>
</feature>
<dbReference type="EMBL" id="SLZQ01000005">
    <property type="protein sequence ID" value="TCS37074.1"/>
    <property type="molecule type" value="Genomic_DNA"/>
</dbReference>
<dbReference type="GO" id="GO:0016887">
    <property type="term" value="F:ATP hydrolysis activity"/>
    <property type="evidence" value="ECO:0007669"/>
    <property type="project" value="InterPro"/>
</dbReference>
<dbReference type="InterPro" id="IPR023299">
    <property type="entry name" value="ATPase_P-typ_cyto_dom_N"/>
</dbReference>
<keyword evidence="11" id="KW-1278">Translocase</keyword>
<keyword evidence="5" id="KW-0406">Ion transport</keyword>
<dbReference type="GO" id="GO:0005388">
    <property type="term" value="F:P-type calcium transporter activity"/>
    <property type="evidence" value="ECO:0007669"/>
    <property type="project" value="UniProtKB-EC"/>
</dbReference>
<dbReference type="PANTHER" id="PTHR43294">
    <property type="entry name" value="SODIUM/POTASSIUM-TRANSPORTING ATPASE SUBUNIT ALPHA"/>
    <property type="match status" value="1"/>
</dbReference>
<dbReference type="Pfam" id="PF13246">
    <property type="entry name" value="Cation_ATPase"/>
    <property type="match status" value="1"/>
</dbReference>
<evidence type="ECO:0000313" key="16">
    <source>
        <dbReference type="EMBL" id="TCS37074.1"/>
    </source>
</evidence>
<comment type="similarity">
    <text evidence="2">Belongs to the cation transport ATPase (P-type) (TC 3.A.3) family. Type IIA subfamily.</text>
</comment>
<dbReference type="NCBIfam" id="TIGR01494">
    <property type="entry name" value="ATPase_P-type"/>
    <property type="match status" value="2"/>
</dbReference>
<feature type="domain" description="Cation-transporting P-type ATPase N-terminal" evidence="15">
    <location>
        <begin position="18"/>
        <end position="92"/>
    </location>
</feature>
<evidence type="ECO:0000256" key="12">
    <source>
        <dbReference type="ARBA" id="ARBA00022989"/>
    </source>
</evidence>
<keyword evidence="17" id="KW-1185">Reference proteome</keyword>
<feature type="transmembrane region" description="Helical" evidence="14">
    <location>
        <begin position="290"/>
        <end position="312"/>
    </location>
</feature>
<feature type="transmembrane region" description="Helical" evidence="14">
    <location>
        <begin position="72"/>
        <end position="90"/>
    </location>
</feature>
<dbReference type="GO" id="GO:0005886">
    <property type="term" value="C:plasma membrane"/>
    <property type="evidence" value="ECO:0007669"/>
    <property type="project" value="UniProtKB-SubCell"/>
</dbReference>
<dbReference type="InterPro" id="IPR006408">
    <property type="entry name" value="P-type_ATPase_IIB"/>
</dbReference>
<dbReference type="PRINTS" id="PR00119">
    <property type="entry name" value="CATATPASE"/>
</dbReference>
<dbReference type="InterPro" id="IPR018303">
    <property type="entry name" value="ATPase_P-typ_P_site"/>
</dbReference>
<dbReference type="SUPFAM" id="SSF56784">
    <property type="entry name" value="HAD-like"/>
    <property type="match status" value="1"/>
</dbReference>
<dbReference type="SUPFAM" id="SSF81653">
    <property type="entry name" value="Calcium ATPase, transduction domain A"/>
    <property type="match status" value="1"/>
</dbReference>
<dbReference type="Gene3D" id="2.70.150.10">
    <property type="entry name" value="Calcium-transporting ATPase, cytoplasmic transduction domain A"/>
    <property type="match status" value="1"/>
</dbReference>
<dbReference type="FunFam" id="2.70.150.10:FF:000016">
    <property type="entry name" value="Calcium-transporting P-type ATPase putative"/>
    <property type="match status" value="1"/>
</dbReference>
<dbReference type="InterPro" id="IPR008250">
    <property type="entry name" value="ATPase_P-typ_transduc_dom_A_sf"/>
</dbReference>
<dbReference type="GO" id="GO:1902600">
    <property type="term" value="P:proton transmembrane transport"/>
    <property type="evidence" value="ECO:0007669"/>
    <property type="project" value="TreeGrafter"/>
</dbReference>
<keyword evidence="10" id="KW-0067">ATP-binding</keyword>
<dbReference type="SUPFAM" id="SSF81660">
    <property type="entry name" value="Metal cation-transporting ATPase, ATP-binding domain N"/>
    <property type="match status" value="1"/>
</dbReference>